<gene>
    <name evidence="9" type="ORF">ACEZDE_29490</name>
</gene>
<protein>
    <submittedName>
        <fullName evidence="9">MFS transporter</fullName>
    </submittedName>
</protein>
<evidence type="ECO:0000256" key="3">
    <source>
        <dbReference type="ARBA" id="ARBA00022692"/>
    </source>
</evidence>
<dbReference type="Pfam" id="PF07690">
    <property type="entry name" value="MFS_1"/>
    <property type="match status" value="1"/>
</dbReference>
<accession>A0ABV6W415</accession>
<comment type="caution">
    <text evidence="9">The sequence shown here is derived from an EMBL/GenBank/DDBJ whole genome shotgun (WGS) entry which is preliminary data.</text>
</comment>
<evidence type="ECO:0000256" key="7">
    <source>
        <dbReference type="SAM" id="Phobius"/>
    </source>
</evidence>
<feature type="transmembrane region" description="Helical" evidence="7">
    <location>
        <begin position="276"/>
        <end position="294"/>
    </location>
</feature>
<dbReference type="CDD" id="cd17324">
    <property type="entry name" value="MFS_NepI_like"/>
    <property type="match status" value="1"/>
</dbReference>
<keyword evidence="10" id="KW-1185">Reference proteome</keyword>
<evidence type="ECO:0000313" key="9">
    <source>
        <dbReference type="EMBL" id="MFC1420746.1"/>
    </source>
</evidence>
<feature type="region of interest" description="Disordered" evidence="6">
    <location>
        <begin position="390"/>
        <end position="425"/>
    </location>
</feature>
<evidence type="ECO:0000313" key="10">
    <source>
        <dbReference type="Proteomes" id="UP001592531"/>
    </source>
</evidence>
<feature type="transmembrane region" description="Helical" evidence="7">
    <location>
        <begin position="79"/>
        <end position="101"/>
    </location>
</feature>
<feature type="transmembrane region" description="Helical" evidence="7">
    <location>
        <begin position="47"/>
        <end position="67"/>
    </location>
</feature>
<evidence type="ECO:0000256" key="6">
    <source>
        <dbReference type="SAM" id="MobiDB-lite"/>
    </source>
</evidence>
<name>A0ABV6W415_9ACTN</name>
<dbReference type="Proteomes" id="UP001592531">
    <property type="component" value="Unassembled WGS sequence"/>
</dbReference>
<feature type="transmembrane region" description="Helical" evidence="7">
    <location>
        <begin position="368"/>
        <end position="387"/>
    </location>
</feature>
<dbReference type="PROSITE" id="PS50850">
    <property type="entry name" value="MFS"/>
    <property type="match status" value="1"/>
</dbReference>
<dbReference type="RefSeq" id="WP_380542565.1">
    <property type="nucleotide sequence ID" value="NZ_JBHFAB010000029.1"/>
</dbReference>
<dbReference type="InterPro" id="IPR011701">
    <property type="entry name" value="MFS"/>
</dbReference>
<feature type="transmembrane region" description="Helical" evidence="7">
    <location>
        <begin position="210"/>
        <end position="231"/>
    </location>
</feature>
<evidence type="ECO:0000256" key="2">
    <source>
        <dbReference type="ARBA" id="ARBA00022475"/>
    </source>
</evidence>
<dbReference type="Gene3D" id="1.20.1250.20">
    <property type="entry name" value="MFS general substrate transporter like domains"/>
    <property type="match status" value="1"/>
</dbReference>
<dbReference type="PANTHER" id="PTHR43124:SF3">
    <property type="entry name" value="CHLORAMPHENICOL EFFLUX PUMP RV0191"/>
    <property type="match status" value="1"/>
</dbReference>
<keyword evidence="4 7" id="KW-1133">Transmembrane helix</keyword>
<dbReference type="InterPro" id="IPR036259">
    <property type="entry name" value="MFS_trans_sf"/>
</dbReference>
<keyword evidence="3 7" id="KW-0812">Transmembrane</keyword>
<feature type="transmembrane region" description="Helical" evidence="7">
    <location>
        <begin position="107"/>
        <end position="128"/>
    </location>
</feature>
<dbReference type="PANTHER" id="PTHR43124">
    <property type="entry name" value="PURINE EFFLUX PUMP PBUE"/>
    <property type="match status" value="1"/>
</dbReference>
<evidence type="ECO:0000259" key="8">
    <source>
        <dbReference type="PROSITE" id="PS50850"/>
    </source>
</evidence>
<feature type="transmembrane region" description="Helical" evidence="7">
    <location>
        <begin position="12"/>
        <end position="35"/>
    </location>
</feature>
<sequence>MTIGRHTRATAALAALAVGAFAIGTGEFAVMGILPDIAGNLSVGIPTAGHLISAYALGVVVGAPVLVALSTRLSRRATLVLLMGAFAVGNGLSAAAPGYGWLLAARFLAGLPHGAYFGVGAVVAGGLVEPSRRARATAMMFTGLTVANVVGVPLSTLAGQELGWRVVFAGVGVVGAVAAAGVLLTVPRDGEHTAALRLGAELRALRRPQVWLALVVATLGGATLFTTYSYIVPMLTRVSGFTPSGVTWLLVVFGLGMTAGNLVGARLADRALMPSLYAFLVLEGLVAALFLVTLHNQVTAGITLFVFAAATFALVPVLQTRIITQAAGAPNIASAAVQAAFNIANALGAWLGGLVIAAGLGYAAPNAVAAALAGCGLLAAAYAGTLAHRRPRTTIPDGPPPTLPDPRRPEAEPSAPALWSGPDHR</sequence>
<evidence type="ECO:0000256" key="4">
    <source>
        <dbReference type="ARBA" id="ARBA00022989"/>
    </source>
</evidence>
<comment type="subcellular location">
    <subcellularLocation>
        <location evidence="1">Cell membrane</location>
        <topology evidence="1">Multi-pass membrane protein</topology>
    </subcellularLocation>
</comment>
<feature type="transmembrane region" description="Helical" evidence="7">
    <location>
        <begin position="300"/>
        <end position="318"/>
    </location>
</feature>
<dbReference type="EMBL" id="JBHFAB010000029">
    <property type="protein sequence ID" value="MFC1420746.1"/>
    <property type="molecule type" value="Genomic_DNA"/>
</dbReference>
<feature type="transmembrane region" description="Helical" evidence="7">
    <location>
        <begin position="339"/>
        <end position="362"/>
    </location>
</feature>
<dbReference type="InterPro" id="IPR020846">
    <property type="entry name" value="MFS_dom"/>
</dbReference>
<keyword evidence="2" id="KW-1003">Cell membrane</keyword>
<proteinExistence type="predicted"/>
<feature type="transmembrane region" description="Helical" evidence="7">
    <location>
        <begin position="246"/>
        <end position="264"/>
    </location>
</feature>
<dbReference type="SUPFAM" id="SSF103473">
    <property type="entry name" value="MFS general substrate transporter"/>
    <property type="match status" value="1"/>
</dbReference>
<feature type="domain" description="Major facilitator superfamily (MFS) profile" evidence="8">
    <location>
        <begin position="12"/>
        <end position="391"/>
    </location>
</feature>
<evidence type="ECO:0000256" key="5">
    <source>
        <dbReference type="ARBA" id="ARBA00023136"/>
    </source>
</evidence>
<keyword evidence="5 7" id="KW-0472">Membrane</keyword>
<feature type="transmembrane region" description="Helical" evidence="7">
    <location>
        <begin position="140"/>
        <end position="158"/>
    </location>
</feature>
<reference evidence="9 10" key="1">
    <citation type="submission" date="2024-09" db="EMBL/GenBank/DDBJ databases">
        <authorList>
            <person name="Lee S.D."/>
        </authorList>
    </citation>
    <scope>NUCLEOTIDE SEQUENCE [LARGE SCALE GENOMIC DNA]</scope>
    <source>
        <strain evidence="9 10">N8-3</strain>
    </source>
</reference>
<dbReference type="InterPro" id="IPR050189">
    <property type="entry name" value="MFS_Efflux_Transporters"/>
</dbReference>
<organism evidence="9 10">
    <name type="scientific">Streptacidiphilus cavernicola</name>
    <dbReference type="NCBI Taxonomy" id="3342716"/>
    <lineage>
        <taxon>Bacteria</taxon>
        <taxon>Bacillati</taxon>
        <taxon>Actinomycetota</taxon>
        <taxon>Actinomycetes</taxon>
        <taxon>Kitasatosporales</taxon>
        <taxon>Streptomycetaceae</taxon>
        <taxon>Streptacidiphilus</taxon>
    </lineage>
</organism>
<feature type="transmembrane region" description="Helical" evidence="7">
    <location>
        <begin position="164"/>
        <end position="186"/>
    </location>
</feature>
<evidence type="ECO:0000256" key="1">
    <source>
        <dbReference type="ARBA" id="ARBA00004651"/>
    </source>
</evidence>